<accession>D2VHQ8</accession>
<dbReference type="SUPFAM" id="SSF56112">
    <property type="entry name" value="Protein kinase-like (PK-like)"/>
    <property type="match status" value="1"/>
</dbReference>
<dbReference type="InterPro" id="IPR011009">
    <property type="entry name" value="Kinase-like_dom_sf"/>
</dbReference>
<dbReference type="PANTHER" id="PTHR24361:SF613">
    <property type="entry name" value="NUCLEAR RECEPTOR-BINDING PROTEIN-RELATED"/>
    <property type="match status" value="1"/>
</dbReference>
<evidence type="ECO:0000313" key="2">
    <source>
        <dbReference type="EMBL" id="EFC43715.1"/>
    </source>
</evidence>
<dbReference type="GO" id="GO:0005524">
    <property type="term" value="F:ATP binding"/>
    <property type="evidence" value="ECO:0007669"/>
    <property type="project" value="InterPro"/>
</dbReference>
<proteinExistence type="predicted"/>
<dbReference type="KEGG" id="ngr:NAEGRDRAFT_68412"/>
<dbReference type="VEuPathDB" id="AmoebaDB:NAEGRDRAFT_68412"/>
<name>D2VHQ8_NAEGR</name>
<dbReference type="InterPro" id="IPR000719">
    <property type="entry name" value="Prot_kinase_dom"/>
</dbReference>
<dbReference type="GeneID" id="8862233"/>
<dbReference type="InterPro" id="IPR008271">
    <property type="entry name" value="Ser/Thr_kinase_AS"/>
</dbReference>
<dbReference type="STRING" id="5762.D2VHQ8"/>
<feature type="domain" description="Protein kinase" evidence="1">
    <location>
        <begin position="1"/>
        <end position="239"/>
    </location>
</feature>
<gene>
    <name evidence="2" type="ORF">NAEGRDRAFT_68412</name>
</gene>
<dbReference type="Gene3D" id="1.10.510.10">
    <property type="entry name" value="Transferase(Phosphotransferase) domain 1"/>
    <property type="match status" value="1"/>
</dbReference>
<dbReference type="Pfam" id="PF00069">
    <property type="entry name" value="Pkinase"/>
    <property type="match status" value="1"/>
</dbReference>
<dbReference type="InParanoid" id="D2VHQ8"/>
<dbReference type="PANTHER" id="PTHR24361">
    <property type="entry name" value="MITOGEN-ACTIVATED KINASE KINASE KINASE"/>
    <property type="match status" value="1"/>
</dbReference>
<dbReference type="GO" id="GO:0004674">
    <property type="term" value="F:protein serine/threonine kinase activity"/>
    <property type="evidence" value="ECO:0007669"/>
    <property type="project" value="TreeGrafter"/>
</dbReference>
<sequence length="239" mass="27584">MVRFYNVIELESQIKEISHQNIIKNDELIVPLLAIEIDITESKIYLVMPYFALGDLSGTIYNNFMKNQPFSERMVIQFLTKASLALSYLLSNNIVHRDVKSSNFLVTKHTHDELDCVLSDFGFATSVSNIQMVIDDSSCTMKYASPELIETEMSTFKGDVFSLGCTLFEMMSFDFNTMLWKVIEQDEIKAKLFIKERIHKNFSEYSTACVDLVLSMLEKDPNNRPDYESIIKIAKEHYC</sequence>
<dbReference type="InterPro" id="IPR053235">
    <property type="entry name" value="Ser_Thr_kinase"/>
</dbReference>
<dbReference type="GO" id="GO:0005737">
    <property type="term" value="C:cytoplasm"/>
    <property type="evidence" value="ECO:0007669"/>
    <property type="project" value="TreeGrafter"/>
</dbReference>
<dbReference type="EMBL" id="GG738872">
    <property type="protein sequence ID" value="EFC43715.1"/>
    <property type="molecule type" value="Genomic_DNA"/>
</dbReference>
<reference evidence="2 3" key="1">
    <citation type="journal article" date="2010" name="Cell">
        <title>The genome of Naegleria gruberi illuminates early eukaryotic versatility.</title>
        <authorList>
            <person name="Fritz-Laylin L.K."/>
            <person name="Prochnik S.E."/>
            <person name="Ginger M.L."/>
            <person name="Dacks J.B."/>
            <person name="Carpenter M.L."/>
            <person name="Field M.C."/>
            <person name="Kuo A."/>
            <person name="Paredez A."/>
            <person name="Chapman J."/>
            <person name="Pham J."/>
            <person name="Shu S."/>
            <person name="Neupane R."/>
            <person name="Cipriano M."/>
            <person name="Mancuso J."/>
            <person name="Tu H."/>
            <person name="Salamov A."/>
            <person name="Lindquist E."/>
            <person name="Shapiro H."/>
            <person name="Lucas S."/>
            <person name="Grigoriev I.V."/>
            <person name="Cande W.Z."/>
            <person name="Fulton C."/>
            <person name="Rokhsar D.S."/>
            <person name="Dawson S.C."/>
        </authorList>
    </citation>
    <scope>NUCLEOTIDE SEQUENCE [LARGE SCALE GENOMIC DNA]</scope>
    <source>
        <strain evidence="2 3">NEG-M</strain>
    </source>
</reference>
<dbReference type="RefSeq" id="XP_002676459.1">
    <property type="nucleotide sequence ID" value="XM_002676413.1"/>
</dbReference>
<evidence type="ECO:0000313" key="3">
    <source>
        <dbReference type="Proteomes" id="UP000006671"/>
    </source>
</evidence>
<dbReference type="Proteomes" id="UP000006671">
    <property type="component" value="Unassembled WGS sequence"/>
</dbReference>
<dbReference type="AlphaFoldDB" id="D2VHQ8"/>
<dbReference type="PROSITE" id="PS00108">
    <property type="entry name" value="PROTEIN_KINASE_ST"/>
    <property type="match status" value="1"/>
</dbReference>
<organism evidence="3">
    <name type="scientific">Naegleria gruberi</name>
    <name type="common">Amoeba</name>
    <dbReference type="NCBI Taxonomy" id="5762"/>
    <lineage>
        <taxon>Eukaryota</taxon>
        <taxon>Discoba</taxon>
        <taxon>Heterolobosea</taxon>
        <taxon>Tetramitia</taxon>
        <taxon>Eutetramitia</taxon>
        <taxon>Vahlkampfiidae</taxon>
        <taxon>Naegleria</taxon>
    </lineage>
</organism>
<dbReference type="OrthoDB" id="248923at2759"/>
<keyword evidence="3" id="KW-1185">Reference proteome</keyword>
<evidence type="ECO:0000259" key="1">
    <source>
        <dbReference type="PROSITE" id="PS50011"/>
    </source>
</evidence>
<dbReference type="SMART" id="SM00220">
    <property type="entry name" value="S_TKc"/>
    <property type="match status" value="1"/>
</dbReference>
<dbReference type="eggNOG" id="KOG0589">
    <property type="taxonomic scope" value="Eukaryota"/>
</dbReference>
<protein>
    <submittedName>
        <fullName evidence="2">Predicted protein</fullName>
    </submittedName>
</protein>
<dbReference type="PROSITE" id="PS50011">
    <property type="entry name" value="PROTEIN_KINASE_DOM"/>
    <property type="match status" value="1"/>
</dbReference>